<dbReference type="EMBL" id="JAAAJA010000048">
    <property type="protein sequence ID" value="KAG0264585.1"/>
    <property type="molecule type" value="Genomic_DNA"/>
</dbReference>
<name>A0A9P6QAZ8_9FUNG</name>
<evidence type="ECO:0000313" key="1">
    <source>
        <dbReference type="EMBL" id="KAG0264585.1"/>
    </source>
</evidence>
<dbReference type="OrthoDB" id="2444720at2759"/>
<comment type="caution">
    <text evidence="1">The sequence shown here is derived from an EMBL/GenBank/DDBJ whole genome shotgun (WGS) entry which is preliminary data.</text>
</comment>
<accession>A0A9P6QAZ8</accession>
<organism evidence="1 2">
    <name type="scientific">Mortierella polycephala</name>
    <dbReference type="NCBI Taxonomy" id="41804"/>
    <lineage>
        <taxon>Eukaryota</taxon>
        <taxon>Fungi</taxon>
        <taxon>Fungi incertae sedis</taxon>
        <taxon>Mucoromycota</taxon>
        <taxon>Mortierellomycotina</taxon>
        <taxon>Mortierellomycetes</taxon>
        <taxon>Mortierellales</taxon>
        <taxon>Mortierellaceae</taxon>
        <taxon>Mortierella</taxon>
    </lineage>
</organism>
<dbReference type="AlphaFoldDB" id="A0A9P6QAZ8"/>
<sequence length="246" mass="26700">MTVPAYSPALSLSPCLTSYSKTTINNNNSNSTLHSRSNSESLIFTPPLSPTEEQLLAFLIPDIEPSELAAYLSAPATPILSDVSCLIAQSGHSGSDSNTSSESRIETVYPSPVCAAAAATVVAINRLDSGIYPSMSCDMVSSNESMNNIMTSIQSKKKRSSVYAFMDSEDEEEEAEESDEFASPVYVMSTRNTRKRLMLEQAFISPDEQEDHTQNCYAQIFQGALSNELDTTLDLSSTLAYDLVLV</sequence>
<protein>
    <submittedName>
        <fullName evidence="1">Uncharacterized protein</fullName>
    </submittedName>
</protein>
<dbReference type="Proteomes" id="UP000726737">
    <property type="component" value="Unassembled WGS sequence"/>
</dbReference>
<gene>
    <name evidence="1" type="ORF">BG011_006571</name>
</gene>
<keyword evidence="2" id="KW-1185">Reference proteome</keyword>
<reference evidence="1" key="1">
    <citation type="journal article" date="2020" name="Fungal Divers.">
        <title>Resolving the Mortierellaceae phylogeny through synthesis of multi-gene phylogenetics and phylogenomics.</title>
        <authorList>
            <person name="Vandepol N."/>
            <person name="Liber J."/>
            <person name="Desiro A."/>
            <person name="Na H."/>
            <person name="Kennedy M."/>
            <person name="Barry K."/>
            <person name="Grigoriev I.V."/>
            <person name="Miller A.N."/>
            <person name="O'Donnell K."/>
            <person name="Stajich J.E."/>
            <person name="Bonito G."/>
        </authorList>
    </citation>
    <scope>NUCLEOTIDE SEQUENCE</scope>
    <source>
        <strain evidence="1">KOD948</strain>
    </source>
</reference>
<proteinExistence type="predicted"/>
<evidence type="ECO:0000313" key="2">
    <source>
        <dbReference type="Proteomes" id="UP000726737"/>
    </source>
</evidence>